<dbReference type="AlphaFoldDB" id="A0A674EC48"/>
<protein>
    <submittedName>
        <fullName evidence="1">Uncharacterized protein</fullName>
    </submittedName>
</protein>
<accession>A0A674EC48</accession>
<evidence type="ECO:0000313" key="1">
    <source>
        <dbReference type="Ensembl" id="ENSSTUP00000105504.1"/>
    </source>
</evidence>
<dbReference type="InParanoid" id="A0A674EC48"/>
<organism evidence="1 2">
    <name type="scientific">Salmo trutta</name>
    <name type="common">Brown trout</name>
    <dbReference type="NCBI Taxonomy" id="8032"/>
    <lineage>
        <taxon>Eukaryota</taxon>
        <taxon>Metazoa</taxon>
        <taxon>Chordata</taxon>
        <taxon>Craniata</taxon>
        <taxon>Vertebrata</taxon>
        <taxon>Euteleostomi</taxon>
        <taxon>Actinopterygii</taxon>
        <taxon>Neopterygii</taxon>
        <taxon>Teleostei</taxon>
        <taxon>Protacanthopterygii</taxon>
        <taxon>Salmoniformes</taxon>
        <taxon>Salmonidae</taxon>
        <taxon>Salmoninae</taxon>
        <taxon>Salmo</taxon>
    </lineage>
</organism>
<reference evidence="1" key="2">
    <citation type="submission" date="2025-09" db="UniProtKB">
        <authorList>
            <consortium name="Ensembl"/>
        </authorList>
    </citation>
    <scope>IDENTIFICATION</scope>
</reference>
<dbReference type="InterPro" id="IPR023398">
    <property type="entry name" value="TIF_eIF4e-like"/>
</dbReference>
<dbReference type="Proteomes" id="UP000472277">
    <property type="component" value="Chromosome 5"/>
</dbReference>
<evidence type="ECO:0000313" key="2">
    <source>
        <dbReference type="Proteomes" id="UP000472277"/>
    </source>
</evidence>
<dbReference type="Gene3D" id="3.30.760.10">
    <property type="entry name" value="RNA Cap, Translation Initiation Factor Eif4e"/>
    <property type="match status" value="1"/>
</dbReference>
<sequence>MSFFENLAVRLTDLTTKCNHASPGPTYPASSPAGSSEAVLRTISNPSQEPLVEIPPWRRFRWRKIHSPPRAMQQWPWLQTWTPGSYSTLAKHPELSLTAGWRPTGHPRWAASGTRRAVRALWGGLLWCSPGTRVTPSLTASTSPVPIIRTSRTKNEVMRLDAVIRATGVKCQLSFKQDVYTYLGIVSWLGYLSVGKQTEPGFPLGFCLCIARFHFFLFKKKTILKIGCIEFSMWSILKGTSFYITGF</sequence>
<dbReference type="Ensembl" id="ENSSTUT00000113116.1">
    <property type="protein sequence ID" value="ENSSTUP00000105504.1"/>
    <property type="gene ID" value="ENSSTUG00000047046.1"/>
</dbReference>
<reference evidence="1" key="1">
    <citation type="submission" date="2025-08" db="UniProtKB">
        <authorList>
            <consortium name="Ensembl"/>
        </authorList>
    </citation>
    <scope>IDENTIFICATION</scope>
</reference>
<keyword evidence="2" id="KW-1185">Reference proteome</keyword>
<proteinExistence type="predicted"/>
<name>A0A674EC48_SALTR</name>
<dbReference type="GeneTree" id="ENSGT01000000221816"/>